<protein>
    <submittedName>
        <fullName evidence="2">Uncharacterized protein</fullName>
    </submittedName>
</protein>
<keyword evidence="1" id="KW-0812">Transmembrane</keyword>
<feature type="transmembrane region" description="Helical" evidence="1">
    <location>
        <begin position="34"/>
        <end position="56"/>
    </location>
</feature>
<keyword evidence="3" id="KW-1185">Reference proteome</keyword>
<sequence length="96" mass="10898">MGVFDTLLNAFVLLGLFAVPLGVSYLVKQMVMVRVCFVFFMLEVLLTCMFTVLGMIEEYAYYMSFFIFSIDIVIFCLAVAAQVYANKVYKKANRSG</sequence>
<evidence type="ECO:0000313" key="2">
    <source>
        <dbReference type="EMBL" id="MFC3886090.1"/>
    </source>
</evidence>
<name>A0ABV8B855_9BACI</name>
<gene>
    <name evidence="2" type="ORF">ACFOU2_22450</name>
</gene>
<accession>A0ABV8B855</accession>
<dbReference type="RefSeq" id="WP_377918458.1">
    <property type="nucleotide sequence ID" value="NZ_JBHRZT010000072.1"/>
</dbReference>
<keyword evidence="1" id="KW-1133">Transmembrane helix</keyword>
<evidence type="ECO:0000313" key="3">
    <source>
        <dbReference type="Proteomes" id="UP001595752"/>
    </source>
</evidence>
<proteinExistence type="predicted"/>
<keyword evidence="1" id="KW-0472">Membrane</keyword>
<feature type="transmembrane region" description="Helical" evidence="1">
    <location>
        <begin position="6"/>
        <end position="27"/>
    </location>
</feature>
<organism evidence="2 3">
    <name type="scientific">Bacillus songklensis</name>
    <dbReference type="NCBI Taxonomy" id="1069116"/>
    <lineage>
        <taxon>Bacteria</taxon>
        <taxon>Bacillati</taxon>
        <taxon>Bacillota</taxon>
        <taxon>Bacilli</taxon>
        <taxon>Bacillales</taxon>
        <taxon>Bacillaceae</taxon>
        <taxon>Bacillus</taxon>
    </lineage>
</organism>
<evidence type="ECO:0000256" key="1">
    <source>
        <dbReference type="SAM" id="Phobius"/>
    </source>
</evidence>
<dbReference type="EMBL" id="JBHRZT010000072">
    <property type="protein sequence ID" value="MFC3886090.1"/>
    <property type="molecule type" value="Genomic_DNA"/>
</dbReference>
<dbReference type="Proteomes" id="UP001595752">
    <property type="component" value="Unassembled WGS sequence"/>
</dbReference>
<feature type="transmembrane region" description="Helical" evidence="1">
    <location>
        <begin position="62"/>
        <end position="85"/>
    </location>
</feature>
<comment type="caution">
    <text evidence="2">The sequence shown here is derived from an EMBL/GenBank/DDBJ whole genome shotgun (WGS) entry which is preliminary data.</text>
</comment>
<reference evidence="3" key="1">
    <citation type="journal article" date="2019" name="Int. J. Syst. Evol. Microbiol.">
        <title>The Global Catalogue of Microorganisms (GCM) 10K type strain sequencing project: providing services to taxonomists for standard genome sequencing and annotation.</title>
        <authorList>
            <consortium name="The Broad Institute Genomics Platform"/>
            <consortium name="The Broad Institute Genome Sequencing Center for Infectious Disease"/>
            <person name="Wu L."/>
            <person name="Ma J."/>
        </authorList>
    </citation>
    <scope>NUCLEOTIDE SEQUENCE [LARGE SCALE GENOMIC DNA]</scope>
    <source>
        <strain evidence="3">CCUG 61889</strain>
    </source>
</reference>